<accession>A0ABX1W6H5</accession>
<evidence type="ECO:0000313" key="1">
    <source>
        <dbReference type="EMBL" id="NNU33960.1"/>
    </source>
</evidence>
<protein>
    <submittedName>
        <fullName evidence="1">Uncharacterized protein</fullName>
    </submittedName>
</protein>
<gene>
    <name evidence="1" type="ORF">HK413_06985</name>
</gene>
<organism evidence="1 2">
    <name type="scientific">Mucilaginibacter humi</name>
    <dbReference type="NCBI Taxonomy" id="2732510"/>
    <lineage>
        <taxon>Bacteria</taxon>
        <taxon>Pseudomonadati</taxon>
        <taxon>Bacteroidota</taxon>
        <taxon>Sphingobacteriia</taxon>
        <taxon>Sphingobacteriales</taxon>
        <taxon>Sphingobacteriaceae</taxon>
        <taxon>Mucilaginibacter</taxon>
    </lineage>
</organism>
<dbReference type="RefSeq" id="WP_175269643.1">
    <property type="nucleotide sequence ID" value="NZ_JABFCR010000025.1"/>
</dbReference>
<name>A0ABX1W6H5_9SPHI</name>
<proteinExistence type="predicted"/>
<sequence>MSVRSWFFIWMGCVTLAGCTQEQKKVVATVAPKAPVLIDPFKFHKMIEVAPGQYYDILTRGQGRD</sequence>
<dbReference type="EMBL" id="JABFCR010000025">
    <property type="protein sequence ID" value="NNU33960.1"/>
    <property type="molecule type" value="Genomic_DNA"/>
</dbReference>
<reference evidence="1 2" key="1">
    <citation type="submission" date="2020-05" db="EMBL/GenBank/DDBJ databases">
        <authorList>
            <person name="Khan S.A."/>
            <person name="Jeon C.O."/>
            <person name="Chun B.H."/>
        </authorList>
    </citation>
    <scope>NUCLEOTIDE SEQUENCE [LARGE SCALE GENOMIC DNA]</scope>
    <source>
        <strain evidence="1 2">S1162</strain>
    </source>
</reference>
<dbReference type="PROSITE" id="PS51257">
    <property type="entry name" value="PROKAR_LIPOPROTEIN"/>
    <property type="match status" value="1"/>
</dbReference>
<evidence type="ECO:0000313" key="2">
    <source>
        <dbReference type="Proteomes" id="UP000566071"/>
    </source>
</evidence>
<keyword evidence="2" id="KW-1185">Reference proteome</keyword>
<dbReference type="Proteomes" id="UP000566071">
    <property type="component" value="Unassembled WGS sequence"/>
</dbReference>
<comment type="caution">
    <text evidence="1">The sequence shown here is derived from an EMBL/GenBank/DDBJ whole genome shotgun (WGS) entry which is preliminary data.</text>
</comment>